<accession>A0A074Z1D3</accession>
<keyword evidence="2" id="KW-1185">Reference proteome</keyword>
<dbReference type="EMBL" id="KL597022">
    <property type="protein sequence ID" value="KER20778.1"/>
    <property type="molecule type" value="Genomic_DNA"/>
</dbReference>
<dbReference type="KEGG" id="ovi:T265_10749"/>
<name>A0A074Z1D3_OPIVI</name>
<protein>
    <submittedName>
        <fullName evidence="1">Uncharacterized protein</fullName>
    </submittedName>
</protein>
<evidence type="ECO:0000313" key="1">
    <source>
        <dbReference type="EMBL" id="KER20778.1"/>
    </source>
</evidence>
<proteinExistence type="predicted"/>
<organism evidence="1 2">
    <name type="scientific">Opisthorchis viverrini</name>
    <name type="common">Southeast Asian liver fluke</name>
    <dbReference type="NCBI Taxonomy" id="6198"/>
    <lineage>
        <taxon>Eukaryota</taxon>
        <taxon>Metazoa</taxon>
        <taxon>Spiralia</taxon>
        <taxon>Lophotrochozoa</taxon>
        <taxon>Platyhelminthes</taxon>
        <taxon>Trematoda</taxon>
        <taxon>Digenea</taxon>
        <taxon>Opisthorchiida</taxon>
        <taxon>Opisthorchiata</taxon>
        <taxon>Opisthorchiidae</taxon>
        <taxon>Opisthorchis</taxon>
    </lineage>
</organism>
<dbReference type="Proteomes" id="UP000054324">
    <property type="component" value="Unassembled WGS sequence"/>
</dbReference>
<sequence>MTCLNAGHIRSCFCGVPEHSSAFAKLIEVLTGQDACWLSNGDFGGVLGSHPHIRVSLLFELIGSARFEIRTSDMRGEGDTATPPTQVGRVRTFSSEQAMIGGKHWTRVSLLFELIGSAYPMAMPGFEPRTSDMRGERVTTTPPTHVGRIRIFTFEQEMSNANGLPDHPTVTGSSFDESGTPITLIKCEHVRLFRRDNSDASNVRWWNSGYTLASHDRCPGFESRHGHWICTADKL</sequence>
<dbReference type="RefSeq" id="XP_009175478.1">
    <property type="nucleotide sequence ID" value="XM_009177214.1"/>
</dbReference>
<dbReference type="AlphaFoldDB" id="A0A074Z1D3"/>
<dbReference type="GeneID" id="20324917"/>
<evidence type="ECO:0000313" key="2">
    <source>
        <dbReference type="Proteomes" id="UP000054324"/>
    </source>
</evidence>
<reference evidence="1 2" key="1">
    <citation type="submission" date="2013-11" db="EMBL/GenBank/DDBJ databases">
        <title>Opisthorchis viverrini - life in the bile duct.</title>
        <authorList>
            <person name="Young N.D."/>
            <person name="Nagarajan N."/>
            <person name="Lin S.J."/>
            <person name="Korhonen P.K."/>
            <person name="Jex A.R."/>
            <person name="Hall R.S."/>
            <person name="Safavi-Hemami H."/>
            <person name="Kaewkong W."/>
            <person name="Bertrand D."/>
            <person name="Gao S."/>
            <person name="Seet Q."/>
            <person name="Wongkham S."/>
            <person name="Teh B.T."/>
            <person name="Wongkham C."/>
            <person name="Intapan P.M."/>
            <person name="Maleewong W."/>
            <person name="Yang X."/>
            <person name="Hu M."/>
            <person name="Wang Z."/>
            <person name="Hofmann A."/>
            <person name="Sternberg P.W."/>
            <person name="Tan P."/>
            <person name="Wang J."/>
            <person name="Gasser R.B."/>
        </authorList>
    </citation>
    <scope>NUCLEOTIDE SEQUENCE [LARGE SCALE GENOMIC DNA]</scope>
</reference>
<dbReference type="CTD" id="20324917"/>
<gene>
    <name evidence="1" type="ORF">T265_10749</name>
</gene>